<organism evidence="3 4">
    <name type="scientific">Nocardia uniformis</name>
    <dbReference type="NCBI Taxonomy" id="53432"/>
    <lineage>
        <taxon>Bacteria</taxon>
        <taxon>Bacillati</taxon>
        <taxon>Actinomycetota</taxon>
        <taxon>Actinomycetes</taxon>
        <taxon>Mycobacteriales</taxon>
        <taxon>Nocardiaceae</taxon>
        <taxon>Nocardia</taxon>
    </lineage>
</organism>
<name>A0A849BZB4_9NOCA</name>
<comment type="caution">
    <text evidence="3">The sequence shown here is derived from an EMBL/GenBank/DDBJ whole genome shotgun (WGS) entry which is preliminary data.</text>
</comment>
<dbReference type="Pfam" id="PF00296">
    <property type="entry name" value="Bac_luciferase"/>
    <property type="match status" value="1"/>
</dbReference>
<protein>
    <submittedName>
        <fullName evidence="3">LLM class F420-dependent oxidoreductase</fullName>
        <ecNumber evidence="3">1.-.-.-</ecNumber>
    </submittedName>
</protein>
<keyword evidence="4" id="KW-1185">Reference proteome</keyword>
<dbReference type="InterPro" id="IPR050564">
    <property type="entry name" value="F420-G6PD/mer"/>
</dbReference>
<dbReference type="Gene3D" id="3.20.20.30">
    <property type="entry name" value="Luciferase-like domain"/>
    <property type="match status" value="1"/>
</dbReference>
<accession>A0A849BZB4</accession>
<evidence type="ECO:0000259" key="2">
    <source>
        <dbReference type="Pfam" id="PF00296"/>
    </source>
</evidence>
<dbReference type="EC" id="1.-.-.-" evidence="3"/>
<dbReference type="InterPro" id="IPR011251">
    <property type="entry name" value="Luciferase-like_dom"/>
</dbReference>
<dbReference type="PANTHER" id="PTHR43244">
    <property type="match status" value="1"/>
</dbReference>
<evidence type="ECO:0000256" key="1">
    <source>
        <dbReference type="ARBA" id="ARBA00023002"/>
    </source>
</evidence>
<proteinExistence type="predicted"/>
<evidence type="ECO:0000313" key="4">
    <source>
        <dbReference type="Proteomes" id="UP000586827"/>
    </source>
</evidence>
<sequence length="337" mass="35472">MTFRIPDLPKHSESRLSVSLPYWQDRDPMDALLVAEAADKLGYRRLWVGEMATFDAFALATVIGQAPGRIPLCIGPLAVDVRTPAGIAIGAASVAALTGRTVGIALGSSSDVVVQEWHGRERLRTAAHLEDTARIVRGLVDGAKVDFDGAVERTRGYRLRLPPPRCELTVAAFGQRALAAAARTADRVVLNLVTPEQVSRSAAAVRNFAAQVDRPAPAISVWITAAADPTPEVYASVRRGLVGYLCAPGYDAMFTAAGYGDLVRLGGTAIHPRDLLAAIPDELADAIGLFGDAATLTDRLTAYRNAGADEVVIVPATSAGDPAGQHTLETLAGIAHV</sequence>
<feature type="domain" description="Luciferase-like" evidence="2">
    <location>
        <begin position="27"/>
        <end position="310"/>
    </location>
</feature>
<gene>
    <name evidence="3" type="ORF">HLB23_18640</name>
</gene>
<reference evidence="3 4" key="1">
    <citation type="submission" date="2020-05" db="EMBL/GenBank/DDBJ databases">
        <title>MicrobeNet Type strains.</title>
        <authorList>
            <person name="Nicholson A.C."/>
        </authorList>
    </citation>
    <scope>NUCLEOTIDE SEQUENCE [LARGE SCALE GENOMIC DNA]</scope>
    <source>
        <strain evidence="3 4">JCM 3224</strain>
    </source>
</reference>
<dbReference type="NCBIfam" id="TIGR03841">
    <property type="entry name" value="F420_Rv3093c"/>
    <property type="match status" value="1"/>
</dbReference>
<dbReference type="PANTHER" id="PTHR43244:SF1">
    <property type="entry name" value="5,10-METHYLENETETRAHYDROMETHANOPTERIN REDUCTASE"/>
    <property type="match status" value="1"/>
</dbReference>
<evidence type="ECO:0000313" key="3">
    <source>
        <dbReference type="EMBL" id="NNH71852.1"/>
    </source>
</evidence>
<dbReference type="Proteomes" id="UP000586827">
    <property type="component" value="Unassembled WGS sequence"/>
</dbReference>
<keyword evidence="1 3" id="KW-0560">Oxidoreductase</keyword>
<dbReference type="InterPro" id="IPR022526">
    <property type="entry name" value="F420_Rv3093c"/>
</dbReference>
<dbReference type="AlphaFoldDB" id="A0A849BZB4"/>
<dbReference type="SUPFAM" id="SSF51679">
    <property type="entry name" value="Bacterial luciferase-like"/>
    <property type="match status" value="1"/>
</dbReference>
<dbReference type="GO" id="GO:0016705">
    <property type="term" value="F:oxidoreductase activity, acting on paired donors, with incorporation or reduction of molecular oxygen"/>
    <property type="evidence" value="ECO:0007669"/>
    <property type="project" value="InterPro"/>
</dbReference>
<dbReference type="EMBL" id="JABELX010000006">
    <property type="protein sequence ID" value="NNH71852.1"/>
    <property type="molecule type" value="Genomic_DNA"/>
</dbReference>
<dbReference type="InterPro" id="IPR036661">
    <property type="entry name" value="Luciferase-like_sf"/>
</dbReference>